<name>A0A645IEH8_9ZZZZ</name>
<dbReference type="EMBL" id="VSSQ01112854">
    <property type="protein sequence ID" value="MPN49530.1"/>
    <property type="molecule type" value="Genomic_DNA"/>
</dbReference>
<evidence type="ECO:0000313" key="1">
    <source>
        <dbReference type="EMBL" id="MPN49530.1"/>
    </source>
</evidence>
<reference evidence="1" key="1">
    <citation type="submission" date="2019-08" db="EMBL/GenBank/DDBJ databases">
        <authorList>
            <person name="Kucharzyk K."/>
            <person name="Murdoch R.W."/>
            <person name="Higgins S."/>
            <person name="Loffler F."/>
        </authorList>
    </citation>
    <scope>NUCLEOTIDE SEQUENCE</scope>
</reference>
<proteinExistence type="predicted"/>
<gene>
    <name evidence="1" type="ORF">SDC9_197151</name>
</gene>
<accession>A0A645IEH8</accession>
<dbReference type="AlphaFoldDB" id="A0A645IEH8"/>
<sequence length="128" mass="14496">MGLALRSVDDDGVASFSLGYGKLHVGGKRCTAQAADSSRLNGRHDGRRVHAFHILAQGMKIRPFIPHVVLDGNGHRRRTHHQHLGRHADHLTRNGSMGREAHKSRRFTNHLAQFHMVPRLYKRCARFP</sequence>
<protein>
    <submittedName>
        <fullName evidence="1">Uncharacterized protein</fullName>
    </submittedName>
</protein>
<comment type="caution">
    <text evidence="1">The sequence shown here is derived from an EMBL/GenBank/DDBJ whole genome shotgun (WGS) entry which is preliminary data.</text>
</comment>
<organism evidence="1">
    <name type="scientific">bioreactor metagenome</name>
    <dbReference type="NCBI Taxonomy" id="1076179"/>
    <lineage>
        <taxon>unclassified sequences</taxon>
        <taxon>metagenomes</taxon>
        <taxon>ecological metagenomes</taxon>
    </lineage>
</organism>